<dbReference type="InterPro" id="IPR003489">
    <property type="entry name" value="RHF/RaiA"/>
</dbReference>
<dbReference type="SUPFAM" id="SSF69754">
    <property type="entry name" value="Ribosome binding protein Y (YfiA homologue)"/>
    <property type="match status" value="1"/>
</dbReference>
<dbReference type="Proteomes" id="UP000178603">
    <property type="component" value="Unassembled WGS sequence"/>
</dbReference>
<dbReference type="InterPro" id="IPR036567">
    <property type="entry name" value="RHF-like"/>
</dbReference>
<gene>
    <name evidence="1" type="ORF">A3E44_04185</name>
</gene>
<dbReference type="AlphaFoldDB" id="A0A1F8ATY2"/>
<proteinExistence type="predicted"/>
<organism evidence="1 2">
    <name type="scientific">Candidatus Woesebacteria bacterium RIFCSPHIGHO2_12_FULL_41_24</name>
    <dbReference type="NCBI Taxonomy" id="1802510"/>
    <lineage>
        <taxon>Bacteria</taxon>
        <taxon>Candidatus Woeseibacteriota</taxon>
    </lineage>
</organism>
<protein>
    <recommendedName>
        <fullName evidence="3">Ribosomal subunit interface protein</fullName>
    </recommendedName>
</protein>
<sequence length="102" mass="11950">MKIEIKTKDLEITDFVQKLVDNKLKPKIDRLLKKLPADRKSALLRLTTRSRWGYKASLSMSLPGKVRIFGKEIHKNLESAIVNLREEVVRQIREYKEKRSSS</sequence>
<evidence type="ECO:0008006" key="3">
    <source>
        <dbReference type="Google" id="ProtNLM"/>
    </source>
</evidence>
<accession>A0A1F8ATY2</accession>
<reference evidence="1 2" key="1">
    <citation type="journal article" date="2016" name="Nat. Commun.">
        <title>Thousands of microbial genomes shed light on interconnected biogeochemical processes in an aquifer system.</title>
        <authorList>
            <person name="Anantharaman K."/>
            <person name="Brown C.T."/>
            <person name="Hug L.A."/>
            <person name="Sharon I."/>
            <person name="Castelle C.J."/>
            <person name="Probst A.J."/>
            <person name="Thomas B.C."/>
            <person name="Singh A."/>
            <person name="Wilkins M.J."/>
            <person name="Karaoz U."/>
            <person name="Brodie E.L."/>
            <person name="Williams K.H."/>
            <person name="Hubbard S.S."/>
            <person name="Banfield J.F."/>
        </authorList>
    </citation>
    <scope>NUCLEOTIDE SEQUENCE [LARGE SCALE GENOMIC DNA]</scope>
</reference>
<evidence type="ECO:0000313" key="2">
    <source>
        <dbReference type="Proteomes" id="UP000178603"/>
    </source>
</evidence>
<dbReference type="EMBL" id="MGGW01000005">
    <property type="protein sequence ID" value="OGM55090.1"/>
    <property type="molecule type" value="Genomic_DNA"/>
</dbReference>
<name>A0A1F8ATY2_9BACT</name>
<comment type="caution">
    <text evidence="1">The sequence shown here is derived from an EMBL/GenBank/DDBJ whole genome shotgun (WGS) entry which is preliminary data.</text>
</comment>
<evidence type="ECO:0000313" key="1">
    <source>
        <dbReference type="EMBL" id="OGM55090.1"/>
    </source>
</evidence>
<dbReference type="Gene3D" id="3.30.160.100">
    <property type="entry name" value="Ribosome hibernation promotion factor-like"/>
    <property type="match status" value="1"/>
</dbReference>
<dbReference type="Pfam" id="PF02482">
    <property type="entry name" value="Ribosomal_S30AE"/>
    <property type="match status" value="1"/>
</dbReference>